<evidence type="ECO:0000313" key="1">
    <source>
        <dbReference type="EMBL" id="KAL2839126.1"/>
    </source>
</evidence>
<protein>
    <submittedName>
        <fullName evidence="1">Uncharacterized protein</fullName>
    </submittedName>
</protein>
<dbReference type="GeneID" id="98152716"/>
<dbReference type="EMBL" id="JBFXLR010000077">
    <property type="protein sequence ID" value="KAL2839126.1"/>
    <property type="molecule type" value="Genomic_DNA"/>
</dbReference>
<name>A0ABR4JGZ4_9EURO</name>
<dbReference type="RefSeq" id="XP_070893360.1">
    <property type="nucleotide sequence ID" value="XM_071037552.1"/>
</dbReference>
<organism evidence="1 2">
    <name type="scientific">Aspergillus pseudodeflectus</name>
    <dbReference type="NCBI Taxonomy" id="176178"/>
    <lineage>
        <taxon>Eukaryota</taxon>
        <taxon>Fungi</taxon>
        <taxon>Dikarya</taxon>
        <taxon>Ascomycota</taxon>
        <taxon>Pezizomycotina</taxon>
        <taxon>Eurotiomycetes</taxon>
        <taxon>Eurotiomycetidae</taxon>
        <taxon>Eurotiales</taxon>
        <taxon>Aspergillaceae</taxon>
        <taxon>Aspergillus</taxon>
        <taxon>Aspergillus subgen. Nidulantes</taxon>
    </lineage>
</organism>
<comment type="caution">
    <text evidence="1">The sequence shown here is derived from an EMBL/GenBank/DDBJ whole genome shotgun (WGS) entry which is preliminary data.</text>
</comment>
<reference evidence="1 2" key="1">
    <citation type="submission" date="2024-07" db="EMBL/GenBank/DDBJ databases">
        <title>Section-level genome sequencing and comparative genomics of Aspergillus sections Usti and Cavernicolus.</title>
        <authorList>
            <consortium name="Lawrence Berkeley National Laboratory"/>
            <person name="Nybo J.L."/>
            <person name="Vesth T.C."/>
            <person name="Theobald S."/>
            <person name="Frisvad J.C."/>
            <person name="Larsen T.O."/>
            <person name="Kjaerboelling I."/>
            <person name="Rothschild-Mancinelli K."/>
            <person name="Lyhne E.K."/>
            <person name="Kogle M.E."/>
            <person name="Barry K."/>
            <person name="Clum A."/>
            <person name="Na H."/>
            <person name="Ledsgaard L."/>
            <person name="Lin J."/>
            <person name="Lipzen A."/>
            <person name="Kuo A."/>
            <person name="Riley R."/>
            <person name="Mondo S."/>
            <person name="LaButti K."/>
            <person name="Haridas S."/>
            <person name="Pangalinan J."/>
            <person name="Salamov A.A."/>
            <person name="Simmons B.A."/>
            <person name="Magnuson J.K."/>
            <person name="Chen J."/>
            <person name="Drula E."/>
            <person name="Henrissat B."/>
            <person name="Wiebenga A."/>
            <person name="Lubbers R.J."/>
            <person name="Gomes A.C."/>
            <person name="Macurrencykelacurrency M.R."/>
            <person name="Stajich J."/>
            <person name="Grigoriev I.V."/>
            <person name="Mortensen U.H."/>
            <person name="De vries R.P."/>
            <person name="Baker S.E."/>
            <person name="Andersen M.R."/>
        </authorList>
    </citation>
    <scope>NUCLEOTIDE SEQUENCE [LARGE SCALE GENOMIC DNA]</scope>
    <source>
        <strain evidence="1 2">CBS 756.74</strain>
    </source>
</reference>
<proteinExistence type="predicted"/>
<gene>
    <name evidence="1" type="ORF">BJX68DRAFT_200622</name>
</gene>
<accession>A0ABR4JGZ4</accession>
<keyword evidence="2" id="KW-1185">Reference proteome</keyword>
<sequence length="185" mass="20374">MGNLIIVINQITRNLCSNPAGTDLLLQTATSQGPPGCVAVPLDESKGKQRGGVLGINDKTACLQVIATILTFCYAGNFHAKEQENVAHELHSSLTGIITWHLTQLADFCFDGSRSCMLDRQNKPLCCRVSNHLVTIWIVASYVVDYLPNNGNRPYSLSQIYIEPKWGVRDIYICAQSLPEKPQSL</sequence>
<evidence type="ECO:0000313" key="2">
    <source>
        <dbReference type="Proteomes" id="UP001610444"/>
    </source>
</evidence>
<dbReference type="Proteomes" id="UP001610444">
    <property type="component" value="Unassembled WGS sequence"/>
</dbReference>